<sequence>MVETRNDSSLYKQLAELPSYKAAQFQSANVLRVTTTTTDHVKVAKRTSIKTYVVSEGQTIASVSPDVPEIAASALSPSRKYLAVLRESNDNSAPDGKKRFVEIWAEDKIQASLEVTDIHGAFYTDEYLFSISFSPSESKIVYTAEGRPDEPESDPLAKYRFTPNFGETYGGKKLPSVFLFDWKTSEKPTVFKITPAESSAPALLGHPVFGNENQVFAVAYEYTGDHRLLGVIYCPNRQASIWEFTVPTAAVEENLKDLKCIATKLTTGESAVRSPRVHYDAQGHAAHLIWLSNAVGGPHATCSALLIRDLSSNETSTLVKSVWDPELSQFPGLYLNTLPATPFLNTNNASTTSLVLSSIWRSRSVILQVGLSDGTVVNLTPDDEDVPYSWTILSTDEQWQILATRSAPNRPPELLLGSVANGVVSWLRVEKPNIPDDVRKKLEDLKVKVISIPGREPTETIVVRKLTQDVQPSITMPHGGPHSANALSFSPISAALAIEGYTISYPGYTGSLGFGEKHVNELLGKIGSLDIEDCIASIKHLVSLGYTAEGPGQQYLMGGSHGGFITGHLIGQYPTTFSGAILRNPVISLGELSYSDIPDWYFEESGIRYTPTSLVTPELYQKLWSMSPISHVDKVQCPVVLMIGDKDQRVPTTQGRGYYHALKGRGKDVQMLCFKDDIHAIDSVEGALAGYQAAKELFGRKQSESQAN</sequence>
<reference evidence="1" key="1">
    <citation type="journal article" date="2021" name="Environ. Microbiol.">
        <title>Gene family expansions and transcriptome signatures uncover fungal adaptations to wood decay.</title>
        <authorList>
            <person name="Hage H."/>
            <person name="Miyauchi S."/>
            <person name="Viragh M."/>
            <person name="Drula E."/>
            <person name="Min B."/>
            <person name="Chaduli D."/>
            <person name="Navarro D."/>
            <person name="Favel A."/>
            <person name="Norest M."/>
            <person name="Lesage-Meessen L."/>
            <person name="Balint B."/>
            <person name="Merenyi Z."/>
            <person name="de Eugenio L."/>
            <person name="Morin E."/>
            <person name="Martinez A.T."/>
            <person name="Baldrian P."/>
            <person name="Stursova M."/>
            <person name="Martinez M.J."/>
            <person name="Novotny C."/>
            <person name="Magnuson J.K."/>
            <person name="Spatafora J.W."/>
            <person name="Maurice S."/>
            <person name="Pangilinan J."/>
            <person name="Andreopoulos W."/>
            <person name="LaButti K."/>
            <person name="Hundley H."/>
            <person name="Na H."/>
            <person name="Kuo A."/>
            <person name="Barry K."/>
            <person name="Lipzen A."/>
            <person name="Henrissat B."/>
            <person name="Riley R."/>
            <person name="Ahrendt S."/>
            <person name="Nagy L.G."/>
            <person name="Grigoriev I.V."/>
            <person name="Martin F."/>
            <person name="Rosso M.N."/>
        </authorList>
    </citation>
    <scope>NUCLEOTIDE SEQUENCE</scope>
    <source>
        <strain evidence="1">CBS 384.51</strain>
    </source>
</reference>
<dbReference type="EMBL" id="MU274917">
    <property type="protein sequence ID" value="KAI0087538.1"/>
    <property type="molecule type" value="Genomic_DNA"/>
</dbReference>
<comment type="caution">
    <text evidence="1">The sequence shown here is derived from an EMBL/GenBank/DDBJ whole genome shotgun (WGS) entry which is preliminary data.</text>
</comment>
<gene>
    <name evidence="1" type="ORF">BDY19DRAFT_235349</name>
</gene>
<name>A0ACB8TZM3_9APHY</name>
<evidence type="ECO:0000313" key="2">
    <source>
        <dbReference type="Proteomes" id="UP001055072"/>
    </source>
</evidence>
<evidence type="ECO:0000313" key="1">
    <source>
        <dbReference type="EMBL" id="KAI0087538.1"/>
    </source>
</evidence>
<accession>A0ACB8TZM3</accession>
<organism evidence="1 2">
    <name type="scientific">Irpex rosettiformis</name>
    <dbReference type="NCBI Taxonomy" id="378272"/>
    <lineage>
        <taxon>Eukaryota</taxon>
        <taxon>Fungi</taxon>
        <taxon>Dikarya</taxon>
        <taxon>Basidiomycota</taxon>
        <taxon>Agaricomycotina</taxon>
        <taxon>Agaricomycetes</taxon>
        <taxon>Polyporales</taxon>
        <taxon>Irpicaceae</taxon>
        <taxon>Irpex</taxon>
    </lineage>
</organism>
<dbReference type="Proteomes" id="UP001055072">
    <property type="component" value="Unassembled WGS sequence"/>
</dbReference>
<protein>
    <submittedName>
        <fullName evidence="1">Alpha/Beta hydrolase protein</fullName>
    </submittedName>
</protein>
<keyword evidence="2" id="KW-1185">Reference proteome</keyword>
<proteinExistence type="predicted"/>
<keyword evidence="1" id="KW-0378">Hydrolase</keyword>